<sequence>MKIIFPLDFFYSFVFGLYSILVNFIRYKREEYGQLVYIRSYEGISLVKYFK</sequence>
<comment type="caution">
    <text evidence="1">The sequence shown here is derived from an EMBL/GenBank/DDBJ whole genome shotgun (WGS) entry which is preliminary data.</text>
</comment>
<dbReference type="Proteomes" id="UP001497535">
    <property type="component" value="Unassembled WGS sequence"/>
</dbReference>
<reference evidence="1" key="1">
    <citation type="submission" date="2023-11" db="EMBL/GenBank/DDBJ databases">
        <authorList>
            <person name="Poullet M."/>
        </authorList>
    </citation>
    <scope>NUCLEOTIDE SEQUENCE</scope>
    <source>
        <strain evidence="1">E1834</strain>
    </source>
</reference>
<dbReference type="EMBL" id="CAVMJV010000010">
    <property type="protein sequence ID" value="CAK5040792.1"/>
    <property type="molecule type" value="Genomic_DNA"/>
</dbReference>
<accession>A0ACB0YC88</accession>
<evidence type="ECO:0000313" key="2">
    <source>
        <dbReference type="Proteomes" id="UP001497535"/>
    </source>
</evidence>
<gene>
    <name evidence="1" type="ORF">MENTE1834_LOCUS10315</name>
</gene>
<evidence type="ECO:0000313" key="1">
    <source>
        <dbReference type="EMBL" id="CAK5040792.1"/>
    </source>
</evidence>
<keyword evidence="2" id="KW-1185">Reference proteome</keyword>
<organism evidence="1 2">
    <name type="scientific">Meloidogyne enterolobii</name>
    <name type="common">Root-knot nematode worm</name>
    <name type="synonym">Meloidogyne mayaguensis</name>
    <dbReference type="NCBI Taxonomy" id="390850"/>
    <lineage>
        <taxon>Eukaryota</taxon>
        <taxon>Metazoa</taxon>
        <taxon>Ecdysozoa</taxon>
        <taxon>Nematoda</taxon>
        <taxon>Chromadorea</taxon>
        <taxon>Rhabditida</taxon>
        <taxon>Tylenchina</taxon>
        <taxon>Tylenchomorpha</taxon>
        <taxon>Tylenchoidea</taxon>
        <taxon>Meloidogynidae</taxon>
        <taxon>Meloidogyninae</taxon>
        <taxon>Meloidogyne</taxon>
    </lineage>
</organism>
<protein>
    <submittedName>
        <fullName evidence="1">Uncharacterized protein</fullName>
    </submittedName>
</protein>
<proteinExistence type="predicted"/>
<name>A0ACB0YC88_MELEN</name>